<proteinExistence type="predicted"/>
<accession>A0ABV6KWG7</accession>
<dbReference type="Proteomes" id="UP001589738">
    <property type="component" value="Unassembled WGS sequence"/>
</dbReference>
<dbReference type="InterPro" id="IPR023845">
    <property type="entry name" value="DUF3817_TM"/>
</dbReference>
<feature type="domain" description="DUF3817" evidence="7">
    <location>
        <begin position="8"/>
        <end position="94"/>
    </location>
</feature>
<evidence type="ECO:0000313" key="9">
    <source>
        <dbReference type="Proteomes" id="UP001589738"/>
    </source>
</evidence>
<comment type="caution">
    <text evidence="8">The sequence shown here is derived from an EMBL/GenBank/DDBJ whole genome shotgun (WGS) entry which is preliminary data.</text>
</comment>
<comment type="subcellular location">
    <subcellularLocation>
        <location evidence="1">Cell membrane</location>
        <topology evidence="1">Multi-pass membrane protein</topology>
    </subcellularLocation>
</comment>
<evidence type="ECO:0000256" key="4">
    <source>
        <dbReference type="ARBA" id="ARBA00022989"/>
    </source>
</evidence>
<protein>
    <submittedName>
        <fullName evidence="8">DUF3817 domain-containing protein</fullName>
    </submittedName>
</protein>
<name>A0ABV6KWG7_9BACI</name>
<dbReference type="PANTHER" id="PTHR40077:SF1">
    <property type="entry name" value="MEMBRANE PROTEIN"/>
    <property type="match status" value="1"/>
</dbReference>
<evidence type="ECO:0000256" key="2">
    <source>
        <dbReference type="ARBA" id="ARBA00022475"/>
    </source>
</evidence>
<feature type="transmembrane region" description="Helical" evidence="6">
    <location>
        <begin position="69"/>
        <end position="88"/>
    </location>
</feature>
<feature type="transmembrane region" description="Helical" evidence="6">
    <location>
        <begin position="39"/>
        <end position="63"/>
    </location>
</feature>
<reference evidence="8 9" key="1">
    <citation type="submission" date="2024-09" db="EMBL/GenBank/DDBJ databases">
        <authorList>
            <person name="Sun Q."/>
            <person name="Mori K."/>
        </authorList>
    </citation>
    <scope>NUCLEOTIDE SEQUENCE [LARGE SCALE GENOMIC DNA]</scope>
    <source>
        <strain evidence="8 9">CGMCC 1.9126</strain>
    </source>
</reference>
<evidence type="ECO:0000256" key="3">
    <source>
        <dbReference type="ARBA" id="ARBA00022692"/>
    </source>
</evidence>
<keyword evidence="3 6" id="KW-0812">Transmembrane</keyword>
<gene>
    <name evidence="8" type="ORF">ACFFHF_13420</name>
</gene>
<feature type="transmembrane region" description="Helical" evidence="6">
    <location>
        <begin position="6"/>
        <end position="27"/>
    </location>
</feature>
<dbReference type="EMBL" id="JBHLUU010000096">
    <property type="protein sequence ID" value="MFC0476233.1"/>
    <property type="molecule type" value="Genomic_DNA"/>
</dbReference>
<dbReference type="Pfam" id="PF12823">
    <property type="entry name" value="DUF3817"/>
    <property type="match status" value="1"/>
</dbReference>
<dbReference type="RefSeq" id="WP_160546743.1">
    <property type="nucleotide sequence ID" value="NZ_JBHLUU010000096.1"/>
</dbReference>
<sequence>MLNSPIAKFRFMGLLEGVSLLVLIFIAMPLKYFAGFPEVVTLVGSIHGMLFVMYVFMIAYVTFKIRWSFVWITSAFAVAFIPFGNLVLDAKLRKSRYS</sequence>
<evidence type="ECO:0000313" key="8">
    <source>
        <dbReference type="EMBL" id="MFC0476233.1"/>
    </source>
</evidence>
<evidence type="ECO:0000256" key="5">
    <source>
        <dbReference type="ARBA" id="ARBA00023136"/>
    </source>
</evidence>
<evidence type="ECO:0000259" key="7">
    <source>
        <dbReference type="Pfam" id="PF12823"/>
    </source>
</evidence>
<keyword evidence="9" id="KW-1185">Reference proteome</keyword>
<dbReference type="NCBIfam" id="TIGR03954">
    <property type="entry name" value="integ_memb_HG"/>
    <property type="match status" value="1"/>
</dbReference>
<keyword evidence="5 6" id="KW-0472">Membrane</keyword>
<evidence type="ECO:0000256" key="1">
    <source>
        <dbReference type="ARBA" id="ARBA00004651"/>
    </source>
</evidence>
<dbReference type="PANTHER" id="PTHR40077">
    <property type="entry name" value="MEMBRANE PROTEIN-RELATED"/>
    <property type="match status" value="1"/>
</dbReference>
<evidence type="ECO:0000256" key="6">
    <source>
        <dbReference type="SAM" id="Phobius"/>
    </source>
</evidence>
<keyword evidence="2" id="KW-1003">Cell membrane</keyword>
<organism evidence="8 9">
    <name type="scientific">Robertmurraya beringensis</name>
    <dbReference type="NCBI Taxonomy" id="641660"/>
    <lineage>
        <taxon>Bacteria</taxon>
        <taxon>Bacillati</taxon>
        <taxon>Bacillota</taxon>
        <taxon>Bacilli</taxon>
        <taxon>Bacillales</taxon>
        <taxon>Bacillaceae</taxon>
        <taxon>Robertmurraya</taxon>
    </lineage>
</organism>
<keyword evidence="4 6" id="KW-1133">Transmembrane helix</keyword>